<accession>A0A6A6DGN1</accession>
<dbReference type="AlphaFoldDB" id="A0A6A6DGN1"/>
<keyword evidence="1" id="KW-0732">Signal</keyword>
<organism evidence="2 3">
    <name type="scientific">Zopfia rhizophila CBS 207.26</name>
    <dbReference type="NCBI Taxonomy" id="1314779"/>
    <lineage>
        <taxon>Eukaryota</taxon>
        <taxon>Fungi</taxon>
        <taxon>Dikarya</taxon>
        <taxon>Ascomycota</taxon>
        <taxon>Pezizomycotina</taxon>
        <taxon>Dothideomycetes</taxon>
        <taxon>Dothideomycetes incertae sedis</taxon>
        <taxon>Zopfiaceae</taxon>
        <taxon>Zopfia</taxon>
    </lineage>
</organism>
<evidence type="ECO:0000313" key="2">
    <source>
        <dbReference type="EMBL" id="KAF2177608.1"/>
    </source>
</evidence>
<proteinExistence type="predicted"/>
<feature type="signal peptide" evidence="1">
    <location>
        <begin position="1"/>
        <end position="15"/>
    </location>
</feature>
<keyword evidence="3" id="KW-1185">Reference proteome</keyword>
<feature type="chain" id="PRO_5025466904" description="Cyanovirin-N domain-containing protein" evidence="1">
    <location>
        <begin position="16"/>
        <end position="166"/>
    </location>
</feature>
<name>A0A6A6DGN1_9PEZI</name>
<protein>
    <recommendedName>
        <fullName evidence="4">Cyanovirin-N domain-containing protein</fullName>
    </recommendedName>
</protein>
<evidence type="ECO:0000256" key="1">
    <source>
        <dbReference type="SAM" id="SignalP"/>
    </source>
</evidence>
<evidence type="ECO:0000313" key="3">
    <source>
        <dbReference type="Proteomes" id="UP000800200"/>
    </source>
</evidence>
<evidence type="ECO:0008006" key="4">
    <source>
        <dbReference type="Google" id="ProtNLM"/>
    </source>
</evidence>
<dbReference type="Proteomes" id="UP000800200">
    <property type="component" value="Unassembled WGS sequence"/>
</dbReference>
<gene>
    <name evidence="2" type="ORF">K469DRAFT_742477</name>
</gene>
<dbReference type="EMBL" id="ML994686">
    <property type="protein sequence ID" value="KAF2177608.1"/>
    <property type="molecule type" value="Genomic_DNA"/>
</dbReference>
<dbReference type="OrthoDB" id="2986744at2759"/>
<reference evidence="2" key="1">
    <citation type="journal article" date="2020" name="Stud. Mycol.">
        <title>101 Dothideomycetes genomes: a test case for predicting lifestyles and emergence of pathogens.</title>
        <authorList>
            <person name="Haridas S."/>
            <person name="Albert R."/>
            <person name="Binder M."/>
            <person name="Bloem J."/>
            <person name="Labutti K."/>
            <person name="Salamov A."/>
            <person name="Andreopoulos B."/>
            <person name="Baker S."/>
            <person name="Barry K."/>
            <person name="Bills G."/>
            <person name="Bluhm B."/>
            <person name="Cannon C."/>
            <person name="Castanera R."/>
            <person name="Culley D."/>
            <person name="Daum C."/>
            <person name="Ezra D."/>
            <person name="Gonzalez J."/>
            <person name="Henrissat B."/>
            <person name="Kuo A."/>
            <person name="Liang C."/>
            <person name="Lipzen A."/>
            <person name="Lutzoni F."/>
            <person name="Magnuson J."/>
            <person name="Mondo S."/>
            <person name="Nolan M."/>
            <person name="Ohm R."/>
            <person name="Pangilinan J."/>
            <person name="Park H.-J."/>
            <person name="Ramirez L."/>
            <person name="Alfaro M."/>
            <person name="Sun H."/>
            <person name="Tritt A."/>
            <person name="Yoshinaga Y."/>
            <person name="Zwiers L.-H."/>
            <person name="Turgeon B."/>
            <person name="Goodwin S."/>
            <person name="Spatafora J."/>
            <person name="Crous P."/>
            <person name="Grigoriev I."/>
        </authorList>
    </citation>
    <scope>NUCLEOTIDE SEQUENCE</scope>
    <source>
        <strain evidence="2">CBS 207.26</strain>
    </source>
</reference>
<sequence>MKFIGSICFISYVSAAAIHQRQATVQKGSETLVLKEVGGVAGNECLTFRNNGEIVDAACVNTAVDRQLTPSTINGASVLAVERTFSAGFRQDLVNTQACVGFNGTNFLAQDCAAADLDPVSFENGQLVSASGACQSGHDAKAQVTVDPQGQNCVQLTSTAVTLAAA</sequence>